<feature type="region of interest" description="Disordered" evidence="1">
    <location>
        <begin position="1"/>
        <end position="21"/>
    </location>
</feature>
<evidence type="ECO:0000313" key="2">
    <source>
        <dbReference type="EMBL" id="BAD61083.1"/>
    </source>
</evidence>
<name>Q5ZEL7_ORYSJ</name>
<sequence length="106" mass="11948">MGRRRGGAQTGETERAKVRAEGCVETEDEALEERVYEKDLEPRYDMGRVSPAGTPTFGVTQSERNRRIFDHKEATTSFLLSKIKEEAGMWALASAKRLGEIILQFV</sequence>
<feature type="region of interest" description="Disordered" evidence="1">
    <location>
        <begin position="42"/>
        <end position="61"/>
    </location>
</feature>
<gene>
    <name evidence="2" type="primary">P0041E11.12</name>
</gene>
<feature type="compositionally biased region" description="Basic and acidic residues" evidence="1">
    <location>
        <begin position="12"/>
        <end position="21"/>
    </location>
</feature>
<organism evidence="2">
    <name type="scientific">Oryza sativa subsp. japonica</name>
    <name type="common">Rice</name>
    <dbReference type="NCBI Taxonomy" id="39947"/>
    <lineage>
        <taxon>Eukaryota</taxon>
        <taxon>Viridiplantae</taxon>
        <taxon>Streptophyta</taxon>
        <taxon>Embryophyta</taxon>
        <taxon>Tracheophyta</taxon>
        <taxon>Spermatophyta</taxon>
        <taxon>Magnoliopsida</taxon>
        <taxon>Liliopsida</taxon>
        <taxon>Poales</taxon>
        <taxon>Poaceae</taxon>
        <taxon>BOP clade</taxon>
        <taxon>Oryzoideae</taxon>
        <taxon>Oryzeae</taxon>
        <taxon>Oryzinae</taxon>
        <taxon>Oryza</taxon>
        <taxon>Oryza sativa</taxon>
    </lineage>
</organism>
<reference evidence="2" key="1">
    <citation type="journal article" date="2002" name="Nature">
        <title>The genome sequence and structure of rice chromosome 1.</title>
        <authorList>
            <person name="Sasaki T."/>
            <person name="Matsumoto T."/>
            <person name="Yamamoto K."/>
            <person name="Sakata K."/>
            <person name="Baba T."/>
            <person name="Katayose Y."/>
            <person name="Wu J."/>
            <person name="Niimura Y."/>
            <person name="Cheng Z."/>
            <person name="Nagamura Y."/>
            <person name="Antonio B.A."/>
            <person name="Kanamori H."/>
            <person name="Hosokawa S."/>
            <person name="Masukawa M."/>
            <person name="Arikawa K."/>
            <person name="Chiden Y."/>
            <person name="Hayashi M."/>
            <person name="Okamoto M."/>
            <person name="Ando T."/>
            <person name="Aoki H."/>
            <person name="Arita K."/>
            <person name="Hamada M."/>
            <person name="Harada C."/>
            <person name="Hijishita S."/>
            <person name="Honda M."/>
            <person name="Ichikawa Y."/>
            <person name="Idonuma A."/>
            <person name="Iijima M."/>
            <person name="Ikeda M."/>
            <person name="Ikeno M."/>
            <person name="Itoh S."/>
            <person name="Itoh T."/>
            <person name="Itoh Y."/>
            <person name="Itoh Y."/>
            <person name="Iwabuchi A."/>
            <person name="Kamiya K."/>
            <person name="Karasawa W."/>
            <person name="Katagiri S."/>
            <person name="Kikuta A."/>
            <person name="Kobayashi N."/>
            <person name="Kono I."/>
            <person name="Machita K."/>
            <person name="Maehara T."/>
            <person name="Mizuno H."/>
            <person name="Mizubayashi T."/>
            <person name="Mukai Y."/>
            <person name="Nagasaki H."/>
            <person name="Nakashima M."/>
            <person name="Nakama Y."/>
            <person name="Nakamichi Y."/>
            <person name="Nakamura M."/>
            <person name="Namiki N."/>
            <person name="Negishi M."/>
            <person name="Ohta I."/>
            <person name="Ono N."/>
            <person name="Saji S."/>
            <person name="Sakai K."/>
            <person name="Shibata M."/>
            <person name="Shimokawa T."/>
            <person name="Shomura A."/>
            <person name="Song J."/>
            <person name="Takazaki Y."/>
            <person name="Terasawa K."/>
            <person name="Tsuji K."/>
            <person name="Waki K."/>
            <person name="Yamagata H."/>
            <person name="Yamane H."/>
            <person name="Yoshiki S."/>
            <person name="Yoshihara R."/>
            <person name="Yukawa K."/>
            <person name="Zhong H."/>
            <person name="Iwama H."/>
            <person name="Endo T."/>
            <person name="Ito H."/>
            <person name="Hahn J.H."/>
            <person name="Kim H.I."/>
            <person name="Eun M.Y."/>
            <person name="Yano M."/>
            <person name="Jiang J."/>
            <person name="Gojobori T."/>
        </authorList>
    </citation>
    <scope>NUCLEOTIDE SEQUENCE [LARGE SCALE GENOMIC DNA]</scope>
</reference>
<proteinExistence type="predicted"/>
<dbReference type="AlphaFoldDB" id="Q5ZEL7"/>
<accession>Q5ZEL7</accession>
<protein>
    <submittedName>
        <fullName evidence="2">Uncharacterized protein P0041E11.12</fullName>
    </submittedName>
</protein>
<evidence type="ECO:0000256" key="1">
    <source>
        <dbReference type="SAM" id="MobiDB-lite"/>
    </source>
</evidence>
<dbReference type="Proteomes" id="UP000817658">
    <property type="component" value="Chromosome 1"/>
</dbReference>
<dbReference type="EMBL" id="AP002521">
    <property type="protein sequence ID" value="BAD61083.1"/>
    <property type="molecule type" value="Genomic_DNA"/>
</dbReference>